<feature type="transmembrane region" description="Helical" evidence="1">
    <location>
        <begin position="25"/>
        <end position="45"/>
    </location>
</feature>
<dbReference type="Proteomes" id="UP001042704">
    <property type="component" value="Chromosome"/>
</dbReference>
<protein>
    <submittedName>
        <fullName evidence="2">Uncharacterized protein</fullName>
    </submittedName>
</protein>
<sequence length="78" mass="9153">MNNSFDSTYIIRKERFDEFLADIEGLALTAYTVPAFTALELYLLIDMNRDIAVRVVWKPETTVKEIKGLDAKWFLEEY</sequence>
<dbReference type="EMBL" id="CP036172">
    <property type="protein sequence ID" value="QSZ66301.1"/>
    <property type="molecule type" value="Genomic_DNA"/>
</dbReference>
<keyword evidence="1" id="KW-0812">Transmembrane</keyword>
<organism evidence="2 3">
    <name type="scientific">Methanofollis aquaemaris</name>
    <dbReference type="NCBI Taxonomy" id="126734"/>
    <lineage>
        <taxon>Archaea</taxon>
        <taxon>Methanobacteriati</taxon>
        <taxon>Methanobacteriota</taxon>
        <taxon>Stenosarchaea group</taxon>
        <taxon>Methanomicrobia</taxon>
        <taxon>Methanomicrobiales</taxon>
        <taxon>Methanomicrobiaceae</taxon>
        <taxon>Methanofollis</taxon>
    </lineage>
</organism>
<evidence type="ECO:0000256" key="1">
    <source>
        <dbReference type="SAM" id="Phobius"/>
    </source>
</evidence>
<dbReference type="GeneID" id="76423029"/>
<reference evidence="2" key="2">
    <citation type="submission" date="2019-02" db="EMBL/GenBank/DDBJ databases">
        <authorList>
            <person name="Chen S.-C."/>
            <person name="Chien H.-H."/>
            <person name="Lai M.-C."/>
        </authorList>
    </citation>
    <scope>NUCLEOTIDE SEQUENCE</scope>
    <source>
        <strain evidence="2">N2F9704</strain>
    </source>
</reference>
<proteinExistence type="predicted"/>
<gene>
    <name evidence="2" type="ORF">RJ40_01690</name>
</gene>
<dbReference type="AlphaFoldDB" id="A0A8A3S3I8"/>
<reference evidence="2" key="1">
    <citation type="journal article" date="2001" name="Int. J. Syst. Evol. Microbiol.">
        <title>Methanofollis aquaemaris sp. nov., a methanogen isolated from an aquaculture fish pond.</title>
        <authorList>
            <person name="Lai M.C."/>
            <person name="Chen S.C."/>
        </authorList>
    </citation>
    <scope>NUCLEOTIDE SEQUENCE</scope>
    <source>
        <strain evidence="2">N2F9704</strain>
    </source>
</reference>
<dbReference type="KEGG" id="maqe:RJ40_01690"/>
<keyword evidence="1" id="KW-0472">Membrane</keyword>
<name>A0A8A3S3I8_9EURY</name>
<keyword evidence="1" id="KW-1133">Transmembrane helix</keyword>
<accession>A0A8A3S3I8</accession>
<evidence type="ECO:0000313" key="3">
    <source>
        <dbReference type="Proteomes" id="UP001042704"/>
    </source>
</evidence>
<keyword evidence="3" id="KW-1185">Reference proteome</keyword>
<evidence type="ECO:0000313" key="2">
    <source>
        <dbReference type="EMBL" id="QSZ66301.1"/>
    </source>
</evidence>
<dbReference type="RefSeq" id="WP_265581624.1">
    <property type="nucleotide sequence ID" value="NZ_CP036172.1"/>
</dbReference>